<accession>A0A2Z7CDL0</accession>
<organism evidence="2 3">
    <name type="scientific">Dorcoceras hygrometricum</name>
    <dbReference type="NCBI Taxonomy" id="472368"/>
    <lineage>
        <taxon>Eukaryota</taxon>
        <taxon>Viridiplantae</taxon>
        <taxon>Streptophyta</taxon>
        <taxon>Embryophyta</taxon>
        <taxon>Tracheophyta</taxon>
        <taxon>Spermatophyta</taxon>
        <taxon>Magnoliopsida</taxon>
        <taxon>eudicotyledons</taxon>
        <taxon>Gunneridae</taxon>
        <taxon>Pentapetalae</taxon>
        <taxon>asterids</taxon>
        <taxon>lamiids</taxon>
        <taxon>Lamiales</taxon>
        <taxon>Gesneriaceae</taxon>
        <taxon>Didymocarpoideae</taxon>
        <taxon>Trichosporeae</taxon>
        <taxon>Loxocarpinae</taxon>
        <taxon>Dorcoceras</taxon>
    </lineage>
</organism>
<protein>
    <submittedName>
        <fullName evidence="2">AT-rich interactive domain-containing protein 1-like</fullName>
    </submittedName>
</protein>
<keyword evidence="3" id="KW-1185">Reference proteome</keyword>
<keyword evidence="1" id="KW-0472">Membrane</keyword>
<reference evidence="2 3" key="1">
    <citation type="journal article" date="2015" name="Proc. Natl. Acad. Sci. U.S.A.">
        <title>The resurrection genome of Boea hygrometrica: A blueprint for survival of dehydration.</title>
        <authorList>
            <person name="Xiao L."/>
            <person name="Yang G."/>
            <person name="Zhang L."/>
            <person name="Yang X."/>
            <person name="Zhao S."/>
            <person name="Ji Z."/>
            <person name="Zhou Q."/>
            <person name="Hu M."/>
            <person name="Wang Y."/>
            <person name="Chen M."/>
            <person name="Xu Y."/>
            <person name="Jin H."/>
            <person name="Xiao X."/>
            <person name="Hu G."/>
            <person name="Bao F."/>
            <person name="Hu Y."/>
            <person name="Wan P."/>
            <person name="Li L."/>
            <person name="Deng X."/>
            <person name="Kuang T."/>
            <person name="Xiang C."/>
            <person name="Zhu J.K."/>
            <person name="Oliver M.J."/>
            <person name="He Y."/>
        </authorList>
    </citation>
    <scope>NUCLEOTIDE SEQUENCE [LARGE SCALE GENOMIC DNA]</scope>
    <source>
        <strain evidence="3">cv. XS01</strain>
    </source>
</reference>
<feature type="transmembrane region" description="Helical" evidence="1">
    <location>
        <begin position="101"/>
        <end position="122"/>
    </location>
</feature>
<feature type="transmembrane region" description="Helical" evidence="1">
    <location>
        <begin position="128"/>
        <end position="147"/>
    </location>
</feature>
<evidence type="ECO:0000313" key="2">
    <source>
        <dbReference type="EMBL" id="KZV43927.1"/>
    </source>
</evidence>
<dbReference type="EMBL" id="KQ997576">
    <property type="protein sequence ID" value="KZV43927.1"/>
    <property type="molecule type" value="Genomic_DNA"/>
</dbReference>
<name>A0A2Z7CDL0_9LAMI</name>
<dbReference type="Proteomes" id="UP000250235">
    <property type="component" value="Unassembled WGS sequence"/>
</dbReference>
<gene>
    <name evidence="2" type="ORF">F511_31427</name>
</gene>
<proteinExistence type="predicted"/>
<dbReference type="AlphaFoldDB" id="A0A2Z7CDL0"/>
<evidence type="ECO:0000256" key="1">
    <source>
        <dbReference type="SAM" id="Phobius"/>
    </source>
</evidence>
<keyword evidence="1" id="KW-1133">Transmembrane helix</keyword>
<keyword evidence="1" id="KW-0812">Transmembrane</keyword>
<sequence>MATPSTSTHNWSDPNQHLNSRMFGSHIYPPSTLRPRCHRGIRFDLLGEIRMRRFMKSGCLVEGEICCANVALDSFQEALSSYTTFGGCRWLEQKHEAAVSFVRLTCAGVGIRFLGLFVVVIVTQNQGVGIRFLGLFVVVIVTQNQGFPGYSAGRGADPARGAAGGG</sequence>
<evidence type="ECO:0000313" key="3">
    <source>
        <dbReference type="Proteomes" id="UP000250235"/>
    </source>
</evidence>